<keyword evidence="1" id="KW-0378">Hydrolase</keyword>
<evidence type="ECO:0000313" key="3">
    <source>
        <dbReference type="EMBL" id="SFO52828.1"/>
    </source>
</evidence>
<dbReference type="InterPro" id="IPR052016">
    <property type="entry name" value="Bact_Sigma-Reg"/>
</dbReference>
<protein>
    <submittedName>
        <fullName evidence="3">Stage II sporulation protein E (SpoIIE)</fullName>
    </submittedName>
</protein>
<reference evidence="4" key="1">
    <citation type="submission" date="2016-10" db="EMBL/GenBank/DDBJ databases">
        <authorList>
            <person name="Varghese N."/>
            <person name="Submissions S."/>
        </authorList>
    </citation>
    <scope>NUCLEOTIDE SEQUENCE [LARGE SCALE GENOMIC DNA]</scope>
    <source>
        <strain evidence="4">DSM 43161</strain>
    </source>
</reference>
<dbReference type="InterPro" id="IPR001932">
    <property type="entry name" value="PPM-type_phosphatase-like_dom"/>
</dbReference>
<sequence length="485" mass="51341">MEHPGPAPAAEQRAALRGALAMAGLTVEQLWMRYFSLGGDADLLAVEAHLDGLLPLPAVDGDLLALAVNERLDELVTARRVPYTRPQYRHRPTTGPLAAMLQLLDSARRSSPDRLATLAAEAGRTLGVDVAVHVVDDEQRRLRRLPRDGEDAGGPIAVDGTLPGRVFQSACTLPSEGRGGPRLWVPLLDGADRVGVLEVGVDTALELEDPGLRAQCHWLASLVGHLVASMGPYGDALERSRRTARRTASAELVWQQLPPLTAASESFVLAGLLEPAQDVGGDAFDYSLSRDTVSMAVLDAMGHGLPAGLMVSGALAAYRSVRRDGRGIYEQALGVDAVVSGTFPGSAFVTGVLAELDTASGRLRYVNAGHPAPLLLRGGRVVKELGAGRRVPFGLETSGFSVGEEVLEPGDWLALYTDGVTEARDAAGAWFGEARLVEFLTRAVAAGHPPPETARRLMRALLEHQGGLLQDDASVLLACWDADGS</sequence>
<accession>A0A1I5HWV7</accession>
<dbReference type="InterPro" id="IPR036457">
    <property type="entry name" value="PPM-type-like_dom_sf"/>
</dbReference>
<dbReference type="SUPFAM" id="SSF81606">
    <property type="entry name" value="PP2C-like"/>
    <property type="match status" value="1"/>
</dbReference>
<dbReference type="EMBL" id="FOWE01000011">
    <property type="protein sequence ID" value="SFO52828.1"/>
    <property type="molecule type" value="Genomic_DNA"/>
</dbReference>
<organism evidence="3 4">
    <name type="scientific">Geodermatophilus obscurus</name>
    <dbReference type="NCBI Taxonomy" id="1861"/>
    <lineage>
        <taxon>Bacteria</taxon>
        <taxon>Bacillati</taxon>
        <taxon>Actinomycetota</taxon>
        <taxon>Actinomycetes</taxon>
        <taxon>Geodermatophilales</taxon>
        <taxon>Geodermatophilaceae</taxon>
        <taxon>Geodermatophilus</taxon>
    </lineage>
</organism>
<name>A0A1I5HWV7_9ACTN</name>
<evidence type="ECO:0000256" key="1">
    <source>
        <dbReference type="ARBA" id="ARBA00022801"/>
    </source>
</evidence>
<gene>
    <name evidence="3" type="ORF">SAMN05660359_04072</name>
</gene>
<dbReference type="SMART" id="SM00331">
    <property type="entry name" value="PP2C_SIG"/>
    <property type="match status" value="1"/>
</dbReference>
<dbReference type="GO" id="GO:0016791">
    <property type="term" value="F:phosphatase activity"/>
    <property type="evidence" value="ECO:0007669"/>
    <property type="project" value="TreeGrafter"/>
</dbReference>
<keyword evidence="4" id="KW-1185">Reference proteome</keyword>
<dbReference type="RefSeq" id="WP_083427550.1">
    <property type="nucleotide sequence ID" value="NZ_FOWE01000011.1"/>
</dbReference>
<dbReference type="Gene3D" id="3.60.40.10">
    <property type="entry name" value="PPM-type phosphatase domain"/>
    <property type="match status" value="1"/>
</dbReference>
<dbReference type="OrthoDB" id="4935951at2"/>
<dbReference type="Proteomes" id="UP000183642">
    <property type="component" value="Unassembled WGS sequence"/>
</dbReference>
<dbReference type="Pfam" id="PF07228">
    <property type="entry name" value="SpoIIE"/>
    <property type="match status" value="1"/>
</dbReference>
<dbReference type="PANTHER" id="PTHR43156">
    <property type="entry name" value="STAGE II SPORULATION PROTEIN E-RELATED"/>
    <property type="match status" value="1"/>
</dbReference>
<evidence type="ECO:0000313" key="4">
    <source>
        <dbReference type="Proteomes" id="UP000183642"/>
    </source>
</evidence>
<evidence type="ECO:0000259" key="2">
    <source>
        <dbReference type="SMART" id="SM00331"/>
    </source>
</evidence>
<feature type="domain" description="PPM-type phosphatase" evidence="2">
    <location>
        <begin position="264"/>
        <end position="480"/>
    </location>
</feature>
<dbReference type="AlphaFoldDB" id="A0A1I5HWV7"/>
<proteinExistence type="predicted"/>
<dbReference type="PANTHER" id="PTHR43156:SF2">
    <property type="entry name" value="STAGE II SPORULATION PROTEIN E"/>
    <property type="match status" value="1"/>
</dbReference>